<organism evidence="2 3">
    <name type="scientific">Stieleria magnilauensis</name>
    <dbReference type="NCBI Taxonomy" id="2527963"/>
    <lineage>
        <taxon>Bacteria</taxon>
        <taxon>Pseudomonadati</taxon>
        <taxon>Planctomycetota</taxon>
        <taxon>Planctomycetia</taxon>
        <taxon>Pirellulales</taxon>
        <taxon>Pirellulaceae</taxon>
        <taxon>Stieleria</taxon>
    </lineage>
</organism>
<keyword evidence="3" id="KW-1185">Reference proteome</keyword>
<feature type="chain" id="PRO_5047269993" evidence="1">
    <location>
        <begin position="32"/>
        <end position="511"/>
    </location>
</feature>
<gene>
    <name evidence="2" type="ORF">TBK1r_10850</name>
</gene>
<accession>A0ABX5XLB5</accession>
<evidence type="ECO:0000313" key="3">
    <source>
        <dbReference type="Proteomes" id="UP000318081"/>
    </source>
</evidence>
<proteinExistence type="predicted"/>
<evidence type="ECO:0000256" key="1">
    <source>
        <dbReference type="SAM" id="SignalP"/>
    </source>
</evidence>
<name>A0ABX5XLB5_9BACT</name>
<dbReference type="Proteomes" id="UP000318081">
    <property type="component" value="Chromosome"/>
</dbReference>
<dbReference type="EMBL" id="CP036432">
    <property type="protein sequence ID" value="QDV82160.1"/>
    <property type="molecule type" value="Genomic_DNA"/>
</dbReference>
<sequence>MAQLHKLLNKLAAKWVILVAAVFASSSLLSAQEQPPQSLEKKMQRFQQRAERWHRAGEIMREFHPLMKEGEFDRAEAMLDRALSILESGTDPQAAERLRKFRRQTDETHYIILPVPEAGHLHGGNLEAFEQGILRTKRQLGSVADPTRHNWGFHLMLPAWRFDPEHLFSPNASPQVIARSVEGAIEVALRHDVAVYITVENLEWDNRPDLWNFNDEEEPGYDPANAKNVEWMDWNGTPHPHRYRDWGRPEQMPPVICYNSLAVEREVSRLAEQVIGPAIAAGLKKLADTNKQHLFAGVTVGAEPALPNYSVIDKVNPRIAEKMERDGVPRRRLGYNALTNLGYGRDNPPADFAATLAKVNQDYISLWARNLAKGGVPSNKMYSHVAAGAGVVGSPGVEFTNAPISIAFAESCRPGWTTYPVGPLQHDFGVLYEALAAHNNPPWASTEATPSGIGPGGTSMREYLQRHFDFGATVVVFNTGATDPEFARRLHREVWGEDALHAYQEFLARDE</sequence>
<evidence type="ECO:0000313" key="2">
    <source>
        <dbReference type="EMBL" id="QDV82160.1"/>
    </source>
</evidence>
<dbReference type="RefSeq" id="WP_145207862.1">
    <property type="nucleotide sequence ID" value="NZ_CP036432.1"/>
</dbReference>
<keyword evidence="1" id="KW-0732">Signal</keyword>
<reference evidence="2 3" key="1">
    <citation type="submission" date="2019-02" db="EMBL/GenBank/DDBJ databases">
        <title>Deep-cultivation of Planctomycetes and their phenomic and genomic characterization uncovers novel biology.</title>
        <authorList>
            <person name="Wiegand S."/>
            <person name="Jogler M."/>
            <person name="Boedeker C."/>
            <person name="Pinto D."/>
            <person name="Vollmers J."/>
            <person name="Rivas-Marin E."/>
            <person name="Kohn T."/>
            <person name="Peeters S.H."/>
            <person name="Heuer A."/>
            <person name="Rast P."/>
            <person name="Oberbeckmann S."/>
            <person name="Bunk B."/>
            <person name="Jeske O."/>
            <person name="Meyerdierks A."/>
            <person name="Storesund J.E."/>
            <person name="Kallscheuer N."/>
            <person name="Luecker S."/>
            <person name="Lage O.M."/>
            <person name="Pohl T."/>
            <person name="Merkel B.J."/>
            <person name="Hornburger P."/>
            <person name="Mueller R.-W."/>
            <person name="Bruemmer F."/>
            <person name="Labrenz M."/>
            <person name="Spormann A.M."/>
            <person name="Op den Camp H."/>
            <person name="Overmann J."/>
            <person name="Amann R."/>
            <person name="Jetten M.S.M."/>
            <person name="Mascher T."/>
            <person name="Medema M.H."/>
            <person name="Devos D.P."/>
            <person name="Kaster A.-K."/>
            <person name="Ovreas L."/>
            <person name="Rohde M."/>
            <person name="Galperin M.Y."/>
            <person name="Jogler C."/>
        </authorList>
    </citation>
    <scope>NUCLEOTIDE SEQUENCE [LARGE SCALE GENOMIC DNA]</scope>
    <source>
        <strain evidence="2 3">TBK1r</strain>
    </source>
</reference>
<protein>
    <submittedName>
        <fullName evidence="2">Uncharacterized protein</fullName>
    </submittedName>
</protein>
<feature type="signal peptide" evidence="1">
    <location>
        <begin position="1"/>
        <end position="31"/>
    </location>
</feature>